<proteinExistence type="predicted"/>
<reference evidence="3 4" key="1">
    <citation type="journal article" date="2023" name="Genes (Basel)">
        <title>Chromosome-Level Genome Assembly and Circadian Gene Repertoire of the Patagonia Blennie Eleginops maclovinus-The Closest Ancestral Proxy of Antarctic Cryonotothenioids.</title>
        <authorList>
            <person name="Cheng C.C."/>
            <person name="Rivera-Colon A.G."/>
            <person name="Minhas B.F."/>
            <person name="Wilson L."/>
            <person name="Rayamajhi N."/>
            <person name="Vargas-Chacoff L."/>
            <person name="Catchen J.M."/>
        </authorList>
    </citation>
    <scope>NUCLEOTIDE SEQUENCE [LARGE SCALE GENOMIC DNA]</scope>
    <source>
        <strain evidence="3">JMC-PN-2008</strain>
    </source>
</reference>
<gene>
    <name evidence="3" type="ORF">PBY51_006348</name>
</gene>
<dbReference type="Pfam" id="PF20179">
    <property type="entry name" value="MSS51_C"/>
    <property type="match status" value="1"/>
</dbReference>
<evidence type="ECO:0000313" key="4">
    <source>
        <dbReference type="Proteomes" id="UP001346869"/>
    </source>
</evidence>
<feature type="domain" description="Mitochondrial splicing suppressor 51-like C-terminal" evidence="2">
    <location>
        <begin position="372"/>
        <end position="556"/>
    </location>
</feature>
<sequence>MELLYANRDPLLEFSDTMAQWYGGLQIARKEQRKLVRRSRGKYPVDSSPYWMVYVMDCSIAEPLPAAAAGRIRRAGMHRSELRKYDGKSILLVMDSSGLPLGFDVLDKASSSCSFSTDLAEGDSVEDTRTFYNILTLLQRCMDAPMGGGLPRQPWRLKVNDKTLHRLLRNQMLKKGNNMLDEEMCPRAVRLCESPDQKGLSAFSLRWPPIYYCHNCKTRSFPSRLKECSWCKAVFYCGGCFLADNKHWCAKLFHYMKHGAKLEELPFSYTAEVTSEDFSLEDFLFTNKLVTSYWLHWSQLVHSVTADSYCDWLEGHSHAYEPLKQEAEILMCGPDPKHPPSLSEPLVSWRQYYGWRGLSLSSVVAPLLSSTLSIYYIITSLLPKHLPEMHILKKQSLRIHIIESYRESQTLVTFWELSVLLPHVTFDLVFIRERLPCWCDKVQLVIQKVNGRVVLTDCSLMPPEGAARRSVRVRLHRSSYSTLQEPQPDLVIGFKPAFPQNDSWFSTLPKLQSLRVPAFFCEMSELRCERSQQVMREATGGAVSKPTINPFHCPLRKNGGDNRLPRYSNGFIFHLLYKPSANKPQPVMQTLSDLRSASLSPQRTFRERKAEQHWGKNGKKEKTNQK</sequence>
<feature type="region of interest" description="Disordered" evidence="1">
    <location>
        <begin position="596"/>
        <end position="626"/>
    </location>
</feature>
<dbReference type="GO" id="GO:0042826">
    <property type="term" value="F:histone deacetylase binding"/>
    <property type="evidence" value="ECO:0007669"/>
    <property type="project" value="InterPro"/>
</dbReference>
<dbReference type="InterPro" id="IPR046824">
    <property type="entry name" value="Mss51-like_C"/>
</dbReference>
<comment type="caution">
    <text evidence="3">The sequence shown here is derived from an EMBL/GenBank/DDBJ whole genome shotgun (WGS) entry which is preliminary data.</text>
</comment>
<dbReference type="PANTHER" id="PTHR47085">
    <property type="entry name" value="ZINC FINGER MYND DOMAIN-CONTAINING PROTEIN 15"/>
    <property type="match status" value="1"/>
</dbReference>
<organism evidence="3 4">
    <name type="scientific">Eleginops maclovinus</name>
    <name type="common">Patagonian blennie</name>
    <name type="synonym">Eleginus maclovinus</name>
    <dbReference type="NCBI Taxonomy" id="56733"/>
    <lineage>
        <taxon>Eukaryota</taxon>
        <taxon>Metazoa</taxon>
        <taxon>Chordata</taxon>
        <taxon>Craniata</taxon>
        <taxon>Vertebrata</taxon>
        <taxon>Euteleostomi</taxon>
        <taxon>Actinopterygii</taxon>
        <taxon>Neopterygii</taxon>
        <taxon>Teleostei</taxon>
        <taxon>Neoteleostei</taxon>
        <taxon>Acanthomorphata</taxon>
        <taxon>Eupercaria</taxon>
        <taxon>Perciformes</taxon>
        <taxon>Notothenioidei</taxon>
        <taxon>Eleginopidae</taxon>
        <taxon>Eleginops</taxon>
    </lineage>
</organism>
<dbReference type="GO" id="GO:0045892">
    <property type="term" value="P:negative regulation of DNA-templated transcription"/>
    <property type="evidence" value="ECO:0007669"/>
    <property type="project" value="InterPro"/>
</dbReference>
<reference evidence="3 4" key="2">
    <citation type="journal article" date="2023" name="Mol. Biol. Evol.">
        <title>Genomics of Secondarily Temperate Adaptation in the Only Non-Antarctic Icefish.</title>
        <authorList>
            <person name="Rivera-Colon A.G."/>
            <person name="Rayamajhi N."/>
            <person name="Minhas B.F."/>
            <person name="Madrigal G."/>
            <person name="Bilyk K.T."/>
            <person name="Yoon V."/>
            <person name="Hune M."/>
            <person name="Gregory S."/>
            <person name="Cheng C.H.C."/>
            <person name="Catchen J.M."/>
        </authorList>
    </citation>
    <scope>NUCLEOTIDE SEQUENCE [LARGE SCALE GENOMIC DNA]</scope>
    <source>
        <strain evidence="3">JMC-PN-2008</strain>
    </source>
</reference>
<protein>
    <recommendedName>
        <fullName evidence="2">Mitochondrial splicing suppressor 51-like C-terminal domain-containing protein</fullName>
    </recommendedName>
</protein>
<dbReference type="InterPro" id="IPR042989">
    <property type="entry name" value="ZMY15"/>
</dbReference>
<keyword evidence="4" id="KW-1185">Reference proteome</keyword>
<dbReference type="Proteomes" id="UP001346869">
    <property type="component" value="Unassembled WGS sequence"/>
</dbReference>
<accession>A0AAN8ABD9</accession>
<feature type="compositionally biased region" description="Basic and acidic residues" evidence="1">
    <location>
        <begin position="604"/>
        <end position="626"/>
    </location>
</feature>
<evidence type="ECO:0000313" key="3">
    <source>
        <dbReference type="EMBL" id="KAK5848757.1"/>
    </source>
</evidence>
<evidence type="ECO:0000256" key="1">
    <source>
        <dbReference type="SAM" id="MobiDB-lite"/>
    </source>
</evidence>
<dbReference type="PANTHER" id="PTHR47085:SF1">
    <property type="entry name" value="ZINC FINGER MYND DOMAIN-CONTAINING PROTEIN 15"/>
    <property type="match status" value="1"/>
</dbReference>
<evidence type="ECO:0000259" key="2">
    <source>
        <dbReference type="Pfam" id="PF20179"/>
    </source>
</evidence>
<dbReference type="AlphaFoldDB" id="A0AAN8ABD9"/>
<name>A0AAN8ABD9_ELEMC</name>
<dbReference type="EMBL" id="JAUZQC010000025">
    <property type="protein sequence ID" value="KAK5848757.1"/>
    <property type="molecule type" value="Genomic_DNA"/>
</dbReference>